<name>A0ABU6RWN3_9FABA</name>
<gene>
    <name evidence="1" type="ORF">PIB30_097235</name>
</gene>
<evidence type="ECO:0000313" key="1">
    <source>
        <dbReference type="EMBL" id="MED6128385.1"/>
    </source>
</evidence>
<dbReference type="Proteomes" id="UP001341840">
    <property type="component" value="Unassembled WGS sequence"/>
</dbReference>
<accession>A0ABU6RWN3</accession>
<dbReference type="EMBL" id="JASCZI010032581">
    <property type="protein sequence ID" value="MED6128385.1"/>
    <property type="molecule type" value="Genomic_DNA"/>
</dbReference>
<sequence length="382" mass="43436">MKKMESGNLASGALVHKQLGRRNAVVLDFRRQRCHAGHRSRKTGPIFATHTDSVAIWQIAPTGGRRRPIFQNAKDTLVFVEVSLSLQVVMAKPRDYGERNRNPLKVTRNGIKRLLNSEITPPQSLLVLPDELIAEILLRVPARNLVRLRSLREPCHVVESLYWFGISVAGNSGFHPVCGFGYDHVNDKYKLCKIQYHRPKLDPFRYTTGIYTFCPNPSWRTIQDIPGNTVTAYLATVEGYLCLAPESFSEFSLPHKDLDHETIWQKLCVLKNCLGVCFKHWETSWSLWLMQEYGVTQSWTKLAVIPYHPRLSGVHLTPLCVWGNDVLVAVASSSKMVLYNLNDGSFEFPVIDSSILEPTMNVLVESCKLCYKSFNYAQLMQL</sequence>
<proteinExistence type="predicted"/>
<keyword evidence="2" id="KW-1185">Reference proteome</keyword>
<evidence type="ECO:0000313" key="2">
    <source>
        <dbReference type="Proteomes" id="UP001341840"/>
    </source>
</evidence>
<comment type="caution">
    <text evidence="1">The sequence shown here is derived from an EMBL/GenBank/DDBJ whole genome shotgun (WGS) entry which is preliminary data.</text>
</comment>
<protein>
    <submittedName>
        <fullName evidence="1">Uncharacterized protein</fullName>
    </submittedName>
</protein>
<reference evidence="1 2" key="1">
    <citation type="journal article" date="2023" name="Plants (Basel)">
        <title>Bridging the Gap: Combining Genomics and Transcriptomics Approaches to Understand Stylosanthes scabra, an Orphan Legume from the Brazilian Caatinga.</title>
        <authorList>
            <person name="Ferreira-Neto J.R.C."/>
            <person name="da Silva M.D."/>
            <person name="Binneck E."/>
            <person name="de Melo N.F."/>
            <person name="da Silva R.H."/>
            <person name="de Melo A.L.T.M."/>
            <person name="Pandolfi V."/>
            <person name="Bustamante F.O."/>
            <person name="Brasileiro-Vidal A.C."/>
            <person name="Benko-Iseppon A.M."/>
        </authorList>
    </citation>
    <scope>NUCLEOTIDE SEQUENCE [LARGE SCALE GENOMIC DNA]</scope>
    <source>
        <tissue evidence="1">Leaves</tissue>
    </source>
</reference>
<organism evidence="1 2">
    <name type="scientific">Stylosanthes scabra</name>
    <dbReference type="NCBI Taxonomy" id="79078"/>
    <lineage>
        <taxon>Eukaryota</taxon>
        <taxon>Viridiplantae</taxon>
        <taxon>Streptophyta</taxon>
        <taxon>Embryophyta</taxon>
        <taxon>Tracheophyta</taxon>
        <taxon>Spermatophyta</taxon>
        <taxon>Magnoliopsida</taxon>
        <taxon>eudicotyledons</taxon>
        <taxon>Gunneridae</taxon>
        <taxon>Pentapetalae</taxon>
        <taxon>rosids</taxon>
        <taxon>fabids</taxon>
        <taxon>Fabales</taxon>
        <taxon>Fabaceae</taxon>
        <taxon>Papilionoideae</taxon>
        <taxon>50 kb inversion clade</taxon>
        <taxon>dalbergioids sensu lato</taxon>
        <taxon>Dalbergieae</taxon>
        <taxon>Pterocarpus clade</taxon>
        <taxon>Stylosanthes</taxon>
    </lineage>
</organism>